<keyword evidence="1" id="KW-0472">Membrane</keyword>
<keyword evidence="1" id="KW-0812">Transmembrane</keyword>
<protein>
    <submittedName>
        <fullName evidence="2">Uncharacterized protein</fullName>
    </submittedName>
</protein>
<keyword evidence="3" id="KW-1185">Reference proteome</keyword>
<proteinExistence type="predicted"/>
<evidence type="ECO:0000313" key="2">
    <source>
        <dbReference type="EMBL" id="SCG75937.1"/>
    </source>
</evidence>
<evidence type="ECO:0000313" key="3">
    <source>
        <dbReference type="Proteomes" id="UP000198217"/>
    </source>
</evidence>
<dbReference type="EMBL" id="LT607750">
    <property type="protein sequence ID" value="SCG75937.1"/>
    <property type="molecule type" value="Genomic_DNA"/>
</dbReference>
<reference evidence="2 3" key="1">
    <citation type="submission" date="2016-06" db="EMBL/GenBank/DDBJ databases">
        <authorList>
            <person name="Kjaerup R.B."/>
            <person name="Dalgaard T.S."/>
            <person name="Juul-Madsen H.R."/>
        </authorList>
    </citation>
    <scope>NUCLEOTIDE SEQUENCE [LARGE SCALE GENOMIC DNA]</scope>
    <source>
        <strain evidence="2 3">DSM 43904</strain>
    </source>
</reference>
<evidence type="ECO:0000256" key="1">
    <source>
        <dbReference type="SAM" id="Phobius"/>
    </source>
</evidence>
<gene>
    <name evidence="2" type="ORF">GA0070609_5186</name>
</gene>
<keyword evidence="1" id="KW-1133">Transmembrane helix</keyword>
<dbReference type="Proteomes" id="UP000198217">
    <property type="component" value="Chromosome I"/>
</dbReference>
<sequence>MCSVNTIMALLTGGGLAALGGLVSGLVSNWLGRRRDERRYEHEAEQTERRHEHEWRMSYEQRRQERIVRTYEEVMDLVGRVDLWVTFTRQFFQMAGDPKPELPTIEEQARVQALLDVHGSPVVRERYRDWRSAVQELNLADQELRAAERTEDRGRSSAIDSADIWKRIGADIKPRVEERRQRLAASISEELDRR</sequence>
<organism evidence="2 3">
    <name type="scientific">Micromonospora echinaurantiaca</name>
    <dbReference type="NCBI Taxonomy" id="47857"/>
    <lineage>
        <taxon>Bacteria</taxon>
        <taxon>Bacillati</taxon>
        <taxon>Actinomycetota</taxon>
        <taxon>Actinomycetes</taxon>
        <taxon>Micromonosporales</taxon>
        <taxon>Micromonosporaceae</taxon>
        <taxon>Micromonospora</taxon>
    </lineage>
</organism>
<accession>A0A1C5JZJ3</accession>
<dbReference type="AlphaFoldDB" id="A0A1C5JZJ3"/>
<name>A0A1C5JZJ3_9ACTN</name>
<feature type="transmembrane region" description="Helical" evidence="1">
    <location>
        <begin position="6"/>
        <end position="31"/>
    </location>
</feature>